<evidence type="ECO:0000313" key="2">
    <source>
        <dbReference type="Proteomes" id="UP000807716"/>
    </source>
</evidence>
<organism evidence="1 2">
    <name type="scientific">Actinomortierella ambigua</name>
    <dbReference type="NCBI Taxonomy" id="1343610"/>
    <lineage>
        <taxon>Eukaryota</taxon>
        <taxon>Fungi</taxon>
        <taxon>Fungi incertae sedis</taxon>
        <taxon>Mucoromycota</taxon>
        <taxon>Mortierellomycotina</taxon>
        <taxon>Mortierellomycetes</taxon>
        <taxon>Mortierellales</taxon>
        <taxon>Mortierellaceae</taxon>
        <taxon>Actinomortierella</taxon>
    </lineage>
</organism>
<name>A0A9P6PKZ3_9FUNG</name>
<dbReference type="EMBL" id="JAAAJB010001556">
    <property type="protein sequence ID" value="KAG0247753.1"/>
    <property type="molecule type" value="Genomic_DNA"/>
</dbReference>
<sequence>MATQIEEQLAIFQEKKQALDAHTRQLYRSKLHRSLRGPDLESIVNSLAAEDASYEHLDVEDQQLVMAMPEIQSQAASSASVHPPYD</sequence>
<proteinExistence type="predicted"/>
<dbReference type="Proteomes" id="UP000807716">
    <property type="component" value="Unassembled WGS sequence"/>
</dbReference>
<gene>
    <name evidence="1" type="ORF">DFQ27_001623</name>
</gene>
<dbReference type="AlphaFoldDB" id="A0A9P6PKZ3"/>
<dbReference type="OrthoDB" id="2420947at2759"/>
<protein>
    <submittedName>
        <fullName evidence="1">Uncharacterized protein</fullName>
    </submittedName>
</protein>
<evidence type="ECO:0000313" key="1">
    <source>
        <dbReference type="EMBL" id="KAG0247753.1"/>
    </source>
</evidence>
<feature type="non-terminal residue" evidence="1">
    <location>
        <position position="86"/>
    </location>
</feature>
<comment type="caution">
    <text evidence="1">The sequence shown here is derived from an EMBL/GenBank/DDBJ whole genome shotgun (WGS) entry which is preliminary data.</text>
</comment>
<reference evidence="1" key="1">
    <citation type="journal article" date="2020" name="Fungal Divers.">
        <title>Resolving the Mortierellaceae phylogeny through synthesis of multi-gene phylogenetics and phylogenomics.</title>
        <authorList>
            <person name="Vandepol N."/>
            <person name="Liber J."/>
            <person name="Desiro A."/>
            <person name="Na H."/>
            <person name="Kennedy M."/>
            <person name="Barry K."/>
            <person name="Grigoriev I.V."/>
            <person name="Miller A.N."/>
            <person name="O'Donnell K."/>
            <person name="Stajich J.E."/>
            <person name="Bonito G."/>
        </authorList>
    </citation>
    <scope>NUCLEOTIDE SEQUENCE</scope>
    <source>
        <strain evidence="1">BC1065</strain>
    </source>
</reference>
<keyword evidence="2" id="KW-1185">Reference proteome</keyword>
<accession>A0A9P6PKZ3</accession>